<feature type="region of interest" description="Disordered" evidence="1">
    <location>
        <begin position="111"/>
        <end position="141"/>
    </location>
</feature>
<accession>A0AA39N532</accession>
<evidence type="ECO:0000313" key="3">
    <source>
        <dbReference type="Proteomes" id="UP001175211"/>
    </source>
</evidence>
<feature type="compositionally biased region" description="Acidic residues" evidence="1">
    <location>
        <begin position="122"/>
        <end position="132"/>
    </location>
</feature>
<organism evidence="2 3">
    <name type="scientific">Armillaria tabescens</name>
    <name type="common">Ringless honey mushroom</name>
    <name type="synonym">Agaricus tabescens</name>
    <dbReference type="NCBI Taxonomy" id="1929756"/>
    <lineage>
        <taxon>Eukaryota</taxon>
        <taxon>Fungi</taxon>
        <taxon>Dikarya</taxon>
        <taxon>Basidiomycota</taxon>
        <taxon>Agaricomycotina</taxon>
        <taxon>Agaricomycetes</taxon>
        <taxon>Agaricomycetidae</taxon>
        <taxon>Agaricales</taxon>
        <taxon>Marasmiineae</taxon>
        <taxon>Physalacriaceae</taxon>
        <taxon>Desarmillaria</taxon>
    </lineage>
</organism>
<reference evidence="2" key="1">
    <citation type="submission" date="2023-06" db="EMBL/GenBank/DDBJ databases">
        <authorList>
            <consortium name="Lawrence Berkeley National Laboratory"/>
            <person name="Ahrendt S."/>
            <person name="Sahu N."/>
            <person name="Indic B."/>
            <person name="Wong-Bajracharya J."/>
            <person name="Merenyi Z."/>
            <person name="Ke H.-M."/>
            <person name="Monk M."/>
            <person name="Kocsube S."/>
            <person name="Drula E."/>
            <person name="Lipzen A."/>
            <person name="Balint B."/>
            <person name="Henrissat B."/>
            <person name="Andreopoulos B."/>
            <person name="Martin F.M."/>
            <person name="Harder C.B."/>
            <person name="Rigling D."/>
            <person name="Ford K.L."/>
            <person name="Foster G.D."/>
            <person name="Pangilinan J."/>
            <person name="Papanicolaou A."/>
            <person name="Barry K."/>
            <person name="LaButti K."/>
            <person name="Viragh M."/>
            <person name="Koriabine M."/>
            <person name="Yan M."/>
            <person name="Riley R."/>
            <person name="Champramary S."/>
            <person name="Plett K.L."/>
            <person name="Tsai I.J."/>
            <person name="Slot J."/>
            <person name="Sipos G."/>
            <person name="Plett J."/>
            <person name="Nagy L.G."/>
            <person name="Grigoriev I.V."/>
        </authorList>
    </citation>
    <scope>NUCLEOTIDE SEQUENCE</scope>
    <source>
        <strain evidence="2">CCBAS 213</strain>
    </source>
</reference>
<dbReference type="GeneID" id="85362870"/>
<dbReference type="EMBL" id="JAUEPS010000021">
    <property type="protein sequence ID" value="KAK0457580.1"/>
    <property type="molecule type" value="Genomic_DNA"/>
</dbReference>
<proteinExistence type="predicted"/>
<dbReference type="AlphaFoldDB" id="A0AA39N532"/>
<gene>
    <name evidence="2" type="ORF">EV420DRAFT_1689092</name>
</gene>
<name>A0AA39N532_ARMTA</name>
<protein>
    <submittedName>
        <fullName evidence="2">Uncharacterized protein</fullName>
    </submittedName>
</protein>
<comment type="caution">
    <text evidence="2">The sequence shown here is derived from an EMBL/GenBank/DDBJ whole genome shotgun (WGS) entry which is preliminary data.</text>
</comment>
<evidence type="ECO:0000313" key="2">
    <source>
        <dbReference type="EMBL" id="KAK0457580.1"/>
    </source>
</evidence>
<dbReference type="RefSeq" id="XP_060329892.1">
    <property type="nucleotide sequence ID" value="XM_060479322.1"/>
</dbReference>
<dbReference type="Proteomes" id="UP001175211">
    <property type="component" value="Unassembled WGS sequence"/>
</dbReference>
<evidence type="ECO:0000256" key="1">
    <source>
        <dbReference type="SAM" id="MobiDB-lite"/>
    </source>
</evidence>
<sequence>MFHIVVSKTFHLSTSPLTMPKSKSIHSRPSGTIAQRMKNIKTATPTWFYNECLPVAERHAWAQDVDRGRHNNEVVEVLEWLVTMRFWGRYTDLPGRHAARIYTDAEAEDMSSDWDVGRSDSEQDEDETEEGSSSDGDSESHIGTSMGILKGVLNESPLTRGCVSFNEYDWCLVQDVCPITGEVNCDWSDLYKEKIKKALRAVEREHGDSGLRIARWAVRNRFVECISGLDIISYETRLTPRFIWKDKSAKWFTETTESFLDEDGEMIPTLS</sequence>
<keyword evidence="3" id="KW-1185">Reference proteome</keyword>